<dbReference type="PANTHER" id="PTHR28626">
    <property type="entry name" value="SRR1-LIKE PROTEIN"/>
    <property type="match status" value="1"/>
</dbReference>
<evidence type="ECO:0000259" key="2">
    <source>
        <dbReference type="Pfam" id="PF07985"/>
    </source>
</evidence>
<dbReference type="InterPro" id="IPR040044">
    <property type="entry name" value="SRR1L"/>
</dbReference>
<evidence type="ECO:0000256" key="1">
    <source>
        <dbReference type="ARBA" id="ARBA00009856"/>
    </source>
</evidence>
<evidence type="ECO:0000313" key="3">
    <source>
        <dbReference type="EMBL" id="OSX64980.1"/>
    </source>
</evidence>
<comment type="similarity">
    <text evidence="1">Belongs to the SRR1 family.</text>
</comment>
<dbReference type="GeneID" id="36323479"/>
<dbReference type="RefSeq" id="XP_024341774.1">
    <property type="nucleotide sequence ID" value="XM_024478529.1"/>
</dbReference>
<organism evidence="3 4">
    <name type="scientific">Postia placenta MAD-698-R-SB12</name>
    <dbReference type="NCBI Taxonomy" id="670580"/>
    <lineage>
        <taxon>Eukaryota</taxon>
        <taxon>Fungi</taxon>
        <taxon>Dikarya</taxon>
        <taxon>Basidiomycota</taxon>
        <taxon>Agaricomycotina</taxon>
        <taxon>Agaricomycetes</taxon>
        <taxon>Polyporales</taxon>
        <taxon>Adustoporiaceae</taxon>
        <taxon>Rhodonia</taxon>
    </lineage>
</organism>
<dbReference type="EMBL" id="KZ110593">
    <property type="protein sequence ID" value="OSX64980.1"/>
    <property type="molecule type" value="Genomic_DNA"/>
</dbReference>
<dbReference type="OrthoDB" id="551431at2759"/>
<feature type="domain" description="SRR1-like" evidence="2">
    <location>
        <begin position="66"/>
        <end position="201"/>
    </location>
</feature>
<dbReference type="GO" id="GO:0005634">
    <property type="term" value="C:nucleus"/>
    <property type="evidence" value="ECO:0007669"/>
    <property type="project" value="TreeGrafter"/>
</dbReference>
<reference evidence="3 4" key="1">
    <citation type="submission" date="2017-04" db="EMBL/GenBank/DDBJ databases">
        <title>Genome Sequence of the Model Brown-Rot Fungus Postia placenta SB12.</title>
        <authorList>
            <consortium name="DOE Joint Genome Institute"/>
            <person name="Gaskell J."/>
            <person name="Kersten P."/>
            <person name="Larrondo L.F."/>
            <person name="Canessa P."/>
            <person name="Martinez D."/>
            <person name="Hibbett D."/>
            <person name="Schmoll M."/>
            <person name="Kubicek C.P."/>
            <person name="Martinez A.T."/>
            <person name="Yadav J."/>
            <person name="Master E."/>
            <person name="Magnuson J.K."/>
            <person name="James T."/>
            <person name="Yaver D."/>
            <person name="Berka R."/>
            <person name="Labutti K."/>
            <person name="Lipzen A."/>
            <person name="Aerts A."/>
            <person name="Barry K."/>
            <person name="Henrissat B."/>
            <person name="Blanchette R."/>
            <person name="Grigoriev I."/>
            <person name="Cullen D."/>
        </authorList>
    </citation>
    <scope>NUCLEOTIDE SEQUENCE [LARGE SCALE GENOMIC DNA]</scope>
    <source>
        <strain evidence="3 4">MAD-698-R-SB12</strain>
    </source>
</reference>
<proteinExistence type="inferred from homology"/>
<gene>
    <name evidence="3" type="ORF">POSPLADRAFT_1044402</name>
</gene>
<dbReference type="PANTHER" id="PTHR28626:SF3">
    <property type="entry name" value="SRR1-LIKE PROTEIN"/>
    <property type="match status" value="1"/>
</dbReference>
<dbReference type="AlphaFoldDB" id="A0A1X6N8Y1"/>
<protein>
    <recommendedName>
        <fullName evidence="2">SRR1-like domain-containing protein</fullName>
    </recommendedName>
</protein>
<accession>A0A1X6N8Y1</accession>
<dbReference type="Proteomes" id="UP000194127">
    <property type="component" value="Unassembled WGS sequence"/>
</dbReference>
<dbReference type="Pfam" id="PF07985">
    <property type="entry name" value="SRR1"/>
    <property type="match status" value="1"/>
</dbReference>
<dbReference type="InterPro" id="IPR012942">
    <property type="entry name" value="SRR1-like"/>
</dbReference>
<evidence type="ECO:0000313" key="4">
    <source>
        <dbReference type="Proteomes" id="UP000194127"/>
    </source>
</evidence>
<dbReference type="GO" id="GO:0005737">
    <property type="term" value="C:cytoplasm"/>
    <property type="evidence" value="ECO:0007669"/>
    <property type="project" value="TreeGrafter"/>
</dbReference>
<keyword evidence="4" id="KW-1185">Reference proteome</keyword>
<sequence>MADAPPTFGYADSFTPTRTRKKRRIRLGKDALSPAVLLDRATEELTATDWLRDCKQLLRDALASLRLSAHRVLCLGLGSPAASRDARAQLAFLLAVCDDLSLDRTHISVYDPVFTADDTRLLDALGVHRLAENRACRFFQRFLLPYPGNSRRAGYAVDEPTIVFMPHCDLHLYENLFRENWTQARLPNLVLIANRLSEYAEK</sequence>
<name>A0A1X6N8Y1_9APHY</name>